<dbReference type="OrthoDB" id="3084332at2759"/>
<organism evidence="2 3">
    <name type="scientific">Armillaria gallica</name>
    <name type="common">Bulbous honey fungus</name>
    <name type="synonym">Armillaria bulbosa</name>
    <dbReference type="NCBI Taxonomy" id="47427"/>
    <lineage>
        <taxon>Eukaryota</taxon>
        <taxon>Fungi</taxon>
        <taxon>Dikarya</taxon>
        <taxon>Basidiomycota</taxon>
        <taxon>Agaricomycotina</taxon>
        <taxon>Agaricomycetes</taxon>
        <taxon>Agaricomycetidae</taxon>
        <taxon>Agaricales</taxon>
        <taxon>Marasmiineae</taxon>
        <taxon>Physalacriaceae</taxon>
        <taxon>Armillaria</taxon>
    </lineage>
</organism>
<keyword evidence="1" id="KW-0812">Transmembrane</keyword>
<feature type="transmembrane region" description="Helical" evidence="1">
    <location>
        <begin position="20"/>
        <end position="41"/>
    </location>
</feature>
<keyword evidence="3" id="KW-1185">Reference proteome</keyword>
<gene>
    <name evidence="2" type="ORF">ARMGADRAFT_423296</name>
</gene>
<protein>
    <submittedName>
        <fullName evidence="2">Uncharacterized protein</fullName>
    </submittedName>
</protein>
<proteinExistence type="predicted"/>
<keyword evidence="1" id="KW-1133">Transmembrane helix</keyword>
<sequence length="226" mass="25400">MWYVAWDIEWPAVADADFVPYMLVLADVIAFLMATLSCIIADERYSYSIVLQWPNSRCSTVVHVPDGGLTELRISTGLFVHSCMLDLEVKEDLPTDVVLDHDWFQSFADLACEHQYASQTRSQLHRLLDLYDSVCRPSSTSFIPSASEDIVVANLFGHGLVVGTTYQNHPRRRTCIMEHLLAGLCAGGSGSYCLDVMQVCRSASVYPQCPCLLHCLRCVVRHHREN</sequence>
<dbReference type="Proteomes" id="UP000217790">
    <property type="component" value="Unassembled WGS sequence"/>
</dbReference>
<dbReference type="EMBL" id="KZ293646">
    <property type="protein sequence ID" value="PBL01363.1"/>
    <property type="molecule type" value="Genomic_DNA"/>
</dbReference>
<dbReference type="AlphaFoldDB" id="A0A2H3ECI6"/>
<accession>A0A2H3ECI6</accession>
<keyword evidence="1" id="KW-0472">Membrane</keyword>
<name>A0A2H3ECI6_ARMGA</name>
<evidence type="ECO:0000256" key="1">
    <source>
        <dbReference type="SAM" id="Phobius"/>
    </source>
</evidence>
<evidence type="ECO:0000313" key="2">
    <source>
        <dbReference type="EMBL" id="PBL01363.1"/>
    </source>
</evidence>
<evidence type="ECO:0000313" key="3">
    <source>
        <dbReference type="Proteomes" id="UP000217790"/>
    </source>
</evidence>
<dbReference type="InParanoid" id="A0A2H3ECI6"/>
<reference evidence="3" key="1">
    <citation type="journal article" date="2017" name="Nat. Ecol. Evol.">
        <title>Genome expansion and lineage-specific genetic innovations in the forest pathogenic fungi Armillaria.</title>
        <authorList>
            <person name="Sipos G."/>
            <person name="Prasanna A.N."/>
            <person name="Walter M.C."/>
            <person name="O'Connor E."/>
            <person name="Balint B."/>
            <person name="Krizsan K."/>
            <person name="Kiss B."/>
            <person name="Hess J."/>
            <person name="Varga T."/>
            <person name="Slot J."/>
            <person name="Riley R."/>
            <person name="Boka B."/>
            <person name="Rigling D."/>
            <person name="Barry K."/>
            <person name="Lee J."/>
            <person name="Mihaltcheva S."/>
            <person name="LaButti K."/>
            <person name="Lipzen A."/>
            <person name="Waldron R."/>
            <person name="Moloney N.M."/>
            <person name="Sperisen C."/>
            <person name="Kredics L."/>
            <person name="Vagvoelgyi C."/>
            <person name="Patrignani A."/>
            <person name="Fitzpatrick D."/>
            <person name="Nagy I."/>
            <person name="Doyle S."/>
            <person name="Anderson J.B."/>
            <person name="Grigoriev I.V."/>
            <person name="Gueldener U."/>
            <person name="Muensterkoetter M."/>
            <person name="Nagy L.G."/>
        </authorList>
    </citation>
    <scope>NUCLEOTIDE SEQUENCE [LARGE SCALE GENOMIC DNA]</scope>
    <source>
        <strain evidence="3">Ar21-2</strain>
    </source>
</reference>